<feature type="compositionally biased region" description="Polar residues" evidence="1">
    <location>
        <begin position="233"/>
        <end position="246"/>
    </location>
</feature>
<keyword evidence="3" id="KW-1185">Reference proteome</keyword>
<feature type="non-terminal residue" evidence="2">
    <location>
        <position position="1"/>
    </location>
</feature>
<name>A0A5J9VEF5_9POAL</name>
<organism evidence="2 3">
    <name type="scientific">Eragrostis curvula</name>
    <name type="common">weeping love grass</name>
    <dbReference type="NCBI Taxonomy" id="38414"/>
    <lineage>
        <taxon>Eukaryota</taxon>
        <taxon>Viridiplantae</taxon>
        <taxon>Streptophyta</taxon>
        <taxon>Embryophyta</taxon>
        <taxon>Tracheophyta</taxon>
        <taxon>Spermatophyta</taxon>
        <taxon>Magnoliopsida</taxon>
        <taxon>Liliopsida</taxon>
        <taxon>Poales</taxon>
        <taxon>Poaceae</taxon>
        <taxon>PACMAD clade</taxon>
        <taxon>Chloridoideae</taxon>
        <taxon>Eragrostideae</taxon>
        <taxon>Eragrostidinae</taxon>
        <taxon>Eragrostis</taxon>
    </lineage>
</organism>
<feature type="compositionally biased region" description="Basic residues" evidence="1">
    <location>
        <begin position="252"/>
        <end position="264"/>
    </location>
</feature>
<comment type="caution">
    <text evidence="2">The sequence shown here is derived from an EMBL/GenBank/DDBJ whole genome shotgun (WGS) entry which is preliminary data.</text>
</comment>
<evidence type="ECO:0000313" key="2">
    <source>
        <dbReference type="EMBL" id="TVU33764.1"/>
    </source>
</evidence>
<reference evidence="2 3" key="1">
    <citation type="journal article" date="2019" name="Sci. Rep.">
        <title>A high-quality genome of Eragrostis curvula grass provides insights into Poaceae evolution and supports new strategies to enhance forage quality.</title>
        <authorList>
            <person name="Carballo J."/>
            <person name="Santos B.A.C.M."/>
            <person name="Zappacosta D."/>
            <person name="Garbus I."/>
            <person name="Selva J.P."/>
            <person name="Gallo C.A."/>
            <person name="Diaz A."/>
            <person name="Albertini E."/>
            <person name="Caccamo M."/>
            <person name="Echenique V."/>
        </authorList>
    </citation>
    <scope>NUCLEOTIDE SEQUENCE [LARGE SCALE GENOMIC DNA]</scope>
    <source>
        <strain evidence="3">cv. Victoria</strain>
        <tissue evidence="2">Leaf</tissue>
    </source>
</reference>
<sequence length="323" mass="35932">MTEKAVAGSEGACCLKFCLRGDPLQQVSPKKSTKDSHVLMVPSRIYMIVENTVAVVPMQSKLLPSHAEGLEVVWRTRWTEGTWTGNYMRAGGLLVCKLHMKLKEIEMGIKPNSKMDIKHVFQHEQKGAVGSGGCFRWATKRIYRYELQQQTAQETSALDGLKWVHDSNGLGRVGFEHWRVGTAALLGFPRVEPAGRHPFDSCGYPDLGGGASTSSKQQRRRGAAGGAEWFNRATRTMAATPSSSPSHPIANPRRRRRGRWRGGRRPSAGSVPLSLTYITLNTCPDARSEPRLPAENHEATIWAVRCLENKCHHLILFNAHRKT</sequence>
<gene>
    <name evidence="2" type="ORF">EJB05_15571</name>
</gene>
<protein>
    <submittedName>
        <fullName evidence="2">Uncharacterized protein</fullName>
    </submittedName>
</protein>
<proteinExistence type="predicted"/>
<evidence type="ECO:0000313" key="3">
    <source>
        <dbReference type="Proteomes" id="UP000324897"/>
    </source>
</evidence>
<dbReference type="EMBL" id="RWGY01000009">
    <property type="protein sequence ID" value="TVU33764.1"/>
    <property type="molecule type" value="Genomic_DNA"/>
</dbReference>
<accession>A0A5J9VEF5</accession>
<dbReference type="Proteomes" id="UP000324897">
    <property type="component" value="Unassembled WGS sequence"/>
</dbReference>
<dbReference type="AlphaFoldDB" id="A0A5J9VEF5"/>
<evidence type="ECO:0000256" key="1">
    <source>
        <dbReference type="SAM" id="MobiDB-lite"/>
    </source>
</evidence>
<dbReference type="Gramene" id="TVU33764">
    <property type="protein sequence ID" value="TVU33764"/>
    <property type="gene ID" value="EJB05_15571"/>
</dbReference>
<feature type="region of interest" description="Disordered" evidence="1">
    <location>
        <begin position="205"/>
        <end position="268"/>
    </location>
</feature>